<evidence type="ECO:0000313" key="3">
    <source>
        <dbReference type="Proteomes" id="UP001153069"/>
    </source>
</evidence>
<dbReference type="Proteomes" id="UP001153069">
    <property type="component" value="Unassembled WGS sequence"/>
</dbReference>
<accession>A0A9N8EK94</accession>
<evidence type="ECO:0000313" key="2">
    <source>
        <dbReference type="EMBL" id="CAB9521619.1"/>
    </source>
</evidence>
<dbReference type="EMBL" id="CAICTM010001213">
    <property type="protein sequence ID" value="CAB9521619.1"/>
    <property type="molecule type" value="Genomic_DNA"/>
</dbReference>
<dbReference type="AlphaFoldDB" id="A0A9N8EK94"/>
<evidence type="ECO:0000256" key="1">
    <source>
        <dbReference type="SAM" id="MobiDB-lite"/>
    </source>
</evidence>
<reference evidence="2" key="1">
    <citation type="submission" date="2020-06" db="EMBL/GenBank/DDBJ databases">
        <authorList>
            <consortium name="Plant Systems Biology data submission"/>
        </authorList>
    </citation>
    <scope>NUCLEOTIDE SEQUENCE</scope>
    <source>
        <strain evidence="2">D6</strain>
    </source>
</reference>
<proteinExistence type="predicted"/>
<organism evidence="2 3">
    <name type="scientific">Seminavis robusta</name>
    <dbReference type="NCBI Taxonomy" id="568900"/>
    <lineage>
        <taxon>Eukaryota</taxon>
        <taxon>Sar</taxon>
        <taxon>Stramenopiles</taxon>
        <taxon>Ochrophyta</taxon>
        <taxon>Bacillariophyta</taxon>
        <taxon>Bacillariophyceae</taxon>
        <taxon>Bacillariophycidae</taxon>
        <taxon>Naviculales</taxon>
        <taxon>Naviculaceae</taxon>
        <taxon>Seminavis</taxon>
    </lineage>
</organism>
<gene>
    <name evidence="2" type="ORF">SEMRO_1215_G253100.1</name>
</gene>
<feature type="region of interest" description="Disordered" evidence="1">
    <location>
        <begin position="1"/>
        <end position="43"/>
    </location>
</feature>
<feature type="compositionally biased region" description="Polar residues" evidence="1">
    <location>
        <begin position="17"/>
        <end position="36"/>
    </location>
</feature>
<keyword evidence="3" id="KW-1185">Reference proteome</keyword>
<name>A0A9N8EK94_9STRA</name>
<sequence length="106" mass="11807">MDSFRNGIYANRKDVYRSNSETSDPRSSTASSTNGSRYKDGYKEGKLGKLRKLFKKQDSDPYAATYERGNSNADEAISAIRYIVPVLKSGTRGPLDPNFDDTGVNR</sequence>
<protein>
    <submittedName>
        <fullName evidence="2">Uncharacterized protein</fullName>
    </submittedName>
</protein>
<comment type="caution">
    <text evidence="2">The sequence shown here is derived from an EMBL/GenBank/DDBJ whole genome shotgun (WGS) entry which is preliminary data.</text>
</comment>